<dbReference type="OrthoDB" id="9890176at2"/>
<protein>
    <recommendedName>
        <fullName evidence="1">UGSC-like domain-containing protein</fullName>
    </recommendedName>
</protein>
<accession>A0A431W3E0</accession>
<comment type="caution">
    <text evidence="2">The sequence shown here is derived from an EMBL/GenBank/DDBJ whole genome shotgun (WGS) entry which is preliminary data.</text>
</comment>
<dbReference type="EMBL" id="RXNT01000011">
    <property type="protein sequence ID" value="RTR29955.1"/>
    <property type="molecule type" value="Genomic_DNA"/>
</dbReference>
<dbReference type="Pfam" id="PF24696">
    <property type="entry name" value="UGSC"/>
    <property type="match status" value="1"/>
</dbReference>
<dbReference type="AlphaFoldDB" id="A0A431W3E0"/>
<reference evidence="2 3" key="1">
    <citation type="submission" date="2018-12" db="EMBL/GenBank/DDBJ databases">
        <title>Bacillus yapensis draft genome sequence.</title>
        <authorList>
            <person name="Yu L."/>
            <person name="Xu X."/>
            <person name="Tang X."/>
        </authorList>
    </citation>
    <scope>NUCLEOTIDE SEQUENCE [LARGE SCALE GENOMIC DNA]</scope>
    <source>
        <strain evidence="2 3">XXST-01</strain>
    </source>
</reference>
<sequence>MGRIDVLNPVAVTGMKDKKDVSKLEKLEGKAIAFLDNLKPQSDQVLFGIRDYFEKRGIRTKVFRKIDTPTAVPEPVVQEIKEKYHAVITGVGD</sequence>
<gene>
    <name evidence="2" type="ORF">EKG37_13710</name>
</gene>
<dbReference type="Proteomes" id="UP000271374">
    <property type="component" value="Unassembled WGS sequence"/>
</dbReference>
<feature type="domain" description="UGSC-like" evidence="1">
    <location>
        <begin position="6"/>
        <end position="93"/>
    </location>
</feature>
<evidence type="ECO:0000313" key="3">
    <source>
        <dbReference type="Proteomes" id="UP000271374"/>
    </source>
</evidence>
<name>A0A431W3E0_9BACI</name>
<proteinExistence type="predicted"/>
<evidence type="ECO:0000259" key="1">
    <source>
        <dbReference type="Pfam" id="PF24696"/>
    </source>
</evidence>
<keyword evidence="3" id="KW-1185">Reference proteome</keyword>
<dbReference type="InterPro" id="IPR057767">
    <property type="entry name" value="UGSC-like_dom"/>
</dbReference>
<evidence type="ECO:0000313" key="2">
    <source>
        <dbReference type="EMBL" id="RTR29955.1"/>
    </source>
</evidence>
<organism evidence="2 3">
    <name type="scientific">Bacillus yapensis</name>
    <dbReference type="NCBI Taxonomy" id="2492960"/>
    <lineage>
        <taxon>Bacteria</taxon>
        <taxon>Bacillati</taxon>
        <taxon>Bacillota</taxon>
        <taxon>Bacilli</taxon>
        <taxon>Bacillales</taxon>
        <taxon>Bacillaceae</taxon>
        <taxon>Bacillus</taxon>
    </lineage>
</organism>